<organism evidence="3 4">
    <name type="scientific">Halocaridina rubra</name>
    <name type="common">Hawaiian red shrimp</name>
    <dbReference type="NCBI Taxonomy" id="373956"/>
    <lineage>
        <taxon>Eukaryota</taxon>
        <taxon>Metazoa</taxon>
        <taxon>Ecdysozoa</taxon>
        <taxon>Arthropoda</taxon>
        <taxon>Crustacea</taxon>
        <taxon>Multicrustacea</taxon>
        <taxon>Malacostraca</taxon>
        <taxon>Eumalacostraca</taxon>
        <taxon>Eucarida</taxon>
        <taxon>Decapoda</taxon>
        <taxon>Pleocyemata</taxon>
        <taxon>Caridea</taxon>
        <taxon>Atyoidea</taxon>
        <taxon>Atyidae</taxon>
        <taxon>Halocaridina</taxon>
    </lineage>
</organism>
<evidence type="ECO:0000313" key="4">
    <source>
        <dbReference type="Proteomes" id="UP001381693"/>
    </source>
</evidence>
<evidence type="ECO:0000256" key="1">
    <source>
        <dbReference type="SAM" id="MobiDB-lite"/>
    </source>
</evidence>
<dbReference type="AlphaFoldDB" id="A0AAN8X3C9"/>
<feature type="region of interest" description="Disordered" evidence="1">
    <location>
        <begin position="27"/>
        <end position="72"/>
    </location>
</feature>
<accession>A0AAN8X3C9</accession>
<keyword evidence="4" id="KW-1185">Reference proteome</keyword>
<feature type="domain" description="C2H2-type" evidence="2">
    <location>
        <begin position="8"/>
        <end position="31"/>
    </location>
</feature>
<feature type="compositionally biased region" description="Basic and acidic residues" evidence="1">
    <location>
        <begin position="35"/>
        <end position="62"/>
    </location>
</feature>
<feature type="compositionally biased region" description="Pro residues" evidence="1">
    <location>
        <begin position="63"/>
        <end position="72"/>
    </location>
</feature>
<evidence type="ECO:0000313" key="3">
    <source>
        <dbReference type="EMBL" id="KAK7071344.1"/>
    </source>
</evidence>
<feature type="domain" description="C2H2-type" evidence="2">
    <location>
        <begin position="75"/>
        <end position="98"/>
    </location>
</feature>
<comment type="caution">
    <text evidence="3">The sequence shown here is derived from an EMBL/GenBank/DDBJ whole genome shotgun (WGS) entry which is preliminary data.</text>
</comment>
<dbReference type="Proteomes" id="UP001381693">
    <property type="component" value="Unassembled WGS sequence"/>
</dbReference>
<name>A0AAN8X3C9_HALRR</name>
<protein>
    <recommendedName>
        <fullName evidence="2">C2H2-type domain-containing protein</fullName>
    </recommendedName>
</protein>
<dbReference type="Gene3D" id="3.30.160.60">
    <property type="entry name" value="Classic Zinc Finger"/>
    <property type="match status" value="1"/>
</dbReference>
<feature type="domain" description="C2H2-type" evidence="2">
    <location>
        <begin position="104"/>
        <end position="127"/>
    </location>
</feature>
<sequence length="187" mass="21862">MPLCFHLNRCGWCPYLSSRRNIVERHTKEKHQGKKSFDFVIREPVDPDAPKKEEDPPLEHQEPVPPPQPPDPPQWQCGLCKFSSVTQQEMVNHTSFKHSIKSQYKCGYCSVRSSVRTSFDAHFAAKHPNQAFRVLCMYYRLDSEDIEPINQGDSQNTHEPIWRRNDPDRIRHIRGILLDDPEVKKVC</sequence>
<reference evidence="3 4" key="1">
    <citation type="submission" date="2023-11" db="EMBL/GenBank/DDBJ databases">
        <title>Halocaridina rubra genome assembly.</title>
        <authorList>
            <person name="Smith C."/>
        </authorList>
    </citation>
    <scope>NUCLEOTIDE SEQUENCE [LARGE SCALE GENOMIC DNA]</scope>
    <source>
        <strain evidence="3">EP-1</strain>
        <tissue evidence="3">Whole</tissue>
    </source>
</reference>
<dbReference type="SMART" id="SM00355">
    <property type="entry name" value="ZnF_C2H2"/>
    <property type="match status" value="3"/>
</dbReference>
<evidence type="ECO:0000259" key="2">
    <source>
        <dbReference type="SMART" id="SM00355"/>
    </source>
</evidence>
<dbReference type="EMBL" id="JAXCGZ010015097">
    <property type="protein sequence ID" value="KAK7071344.1"/>
    <property type="molecule type" value="Genomic_DNA"/>
</dbReference>
<gene>
    <name evidence="3" type="ORF">SK128_011961</name>
</gene>
<dbReference type="InterPro" id="IPR013087">
    <property type="entry name" value="Znf_C2H2_type"/>
</dbReference>
<proteinExistence type="predicted"/>